<dbReference type="Proteomes" id="UP001161065">
    <property type="component" value="Unassembled WGS sequence"/>
</dbReference>
<evidence type="ECO:0000313" key="1">
    <source>
        <dbReference type="EMBL" id="MDH1335851.1"/>
    </source>
</evidence>
<accession>A0AA42TTR1</accession>
<reference evidence="1" key="1">
    <citation type="submission" date="2022-09" db="EMBL/GenBank/DDBJ databases">
        <title>Intensive care unit water sources are persistently colonized with multi-drug resistant bacteria and are the site of extensive horizontal gene transfer of antibiotic resistance genes.</title>
        <authorList>
            <person name="Diorio-Toth L."/>
        </authorList>
    </citation>
    <scope>NUCLEOTIDE SEQUENCE</scope>
    <source>
        <strain evidence="1">GD03832</strain>
    </source>
</reference>
<dbReference type="EMBL" id="JAOCEK010000015">
    <property type="protein sequence ID" value="MDH1335851.1"/>
    <property type="molecule type" value="Genomic_DNA"/>
</dbReference>
<organism evidence="1 2">
    <name type="scientific">Comamonas thiooxydans</name>
    <dbReference type="NCBI Taxonomy" id="363952"/>
    <lineage>
        <taxon>Bacteria</taxon>
        <taxon>Pseudomonadati</taxon>
        <taxon>Pseudomonadota</taxon>
        <taxon>Betaproteobacteria</taxon>
        <taxon>Burkholderiales</taxon>
        <taxon>Comamonadaceae</taxon>
        <taxon>Comamonas</taxon>
    </lineage>
</organism>
<dbReference type="AlphaFoldDB" id="A0AA42TTR1"/>
<name>A0AA42TTR1_9BURK</name>
<evidence type="ECO:0000313" key="2">
    <source>
        <dbReference type="Proteomes" id="UP001161065"/>
    </source>
</evidence>
<protein>
    <submittedName>
        <fullName evidence="1">Uncharacterized protein</fullName>
    </submittedName>
</protein>
<gene>
    <name evidence="1" type="ORF">N5D63_17035</name>
</gene>
<dbReference type="RefSeq" id="WP_280008725.1">
    <property type="nucleotide sequence ID" value="NZ_JAOCEK010000015.1"/>
</dbReference>
<proteinExistence type="predicted"/>
<comment type="caution">
    <text evidence="1">The sequence shown here is derived from an EMBL/GenBank/DDBJ whole genome shotgun (WGS) entry which is preliminary data.</text>
</comment>
<sequence length="132" mass="14864">MSASRVALPPARWTAAAFPVMTAGRKVFSPQFFAASALQPKGGVFQNLIYPRHSPAKESDMAQAMTQQAQEPIVWRFIEFNDRRALRDAPAARVEADGQWLWMTPKDIRANIKDHGDHEELQKALKAYKGWA</sequence>